<dbReference type="InterPro" id="IPR013424">
    <property type="entry name" value="Ice-binding_C"/>
</dbReference>
<feature type="signal peptide" evidence="1">
    <location>
        <begin position="1"/>
        <end position="25"/>
    </location>
</feature>
<feature type="chain" id="PRO_5047064271" evidence="1">
    <location>
        <begin position="26"/>
        <end position="228"/>
    </location>
</feature>
<comment type="caution">
    <text evidence="3">The sequence shown here is derived from an EMBL/GenBank/DDBJ whole genome shotgun (WGS) entry which is preliminary data.</text>
</comment>
<keyword evidence="1" id="KW-0732">Signal</keyword>
<proteinExistence type="predicted"/>
<dbReference type="EMBL" id="JBDIMF010000001">
    <property type="protein sequence ID" value="MEN2785466.1"/>
    <property type="molecule type" value="Genomic_DNA"/>
</dbReference>
<feature type="domain" description="Ice-binding protein C-terminal" evidence="2">
    <location>
        <begin position="192"/>
        <end position="216"/>
    </location>
</feature>
<evidence type="ECO:0000259" key="2">
    <source>
        <dbReference type="Pfam" id="PF07589"/>
    </source>
</evidence>
<keyword evidence="4" id="KW-1185">Reference proteome</keyword>
<dbReference type="NCBIfam" id="TIGR02595">
    <property type="entry name" value="PEP_CTERM"/>
    <property type="match status" value="1"/>
</dbReference>
<evidence type="ECO:0000313" key="4">
    <source>
        <dbReference type="Proteomes" id="UP001404104"/>
    </source>
</evidence>
<dbReference type="NCBIfam" id="NF035944">
    <property type="entry name" value="PEPxxWA-CTERM"/>
    <property type="match status" value="1"/>
</dbReference>
<sequence>MASLSRAVTALLIAAAAFAGSQASAATLEVTSGSQRSFILSAFGAAGQSFTALDTDLTSFGFQFNALNPGNANLPFTFNLYAGETLTGVALATRVFTLPTSINTRTPTWFDFDITGTTVAIGQKYTAVLSSSSSRNGVVMGPDINIFTGAELSGDAYAGGKALFTREVYPNCARTGNCDLNFRVTGTTAVSAVPEPATWAMMLAGFGMTGLTLRRRRAKRAGRVSYAI</sequence>
<protein>
    <submittedName>
        <fullName evidence="3">PEPxxWA-CTERM sorting domain-containing protein</fullName>
    </submittedName>
</protein>
<dbReference type="Pfam" id="PF07589">
    <property type="entry name" value="PEP-CTERM"/>
    <property type="match status" value="1"/>
</dbReference>
<gene>
    <name evidence="3" type="ORF">ABC969_03405</name>
</gene>
<name>A0ABU9XNS6_9SPHN</name>
<reference evidence="3 4" key="1">
    <citation type="submission" date="2024-05" db="EMBL/GenBank/DDBJ databases">
        <authorList>
            <person name="Liu Q."/>
            <person name="Xin Y.-H."/>
        </authorList>
    </citation>
    <scope>NUCLEOTIDE SEQUENCE [LARGE SCALE GENOMIC DNA]</scope>
    <source>
        <strain evidence="3 4">CGMCC 1.15349</strain>
    </source>
</reference>
<evidence type="ECO:0000313" key="3">
    <source>
        <dbReference type="EMBL" id="MEN2785466.1"/>
    </source>
</evidence>
<dbReference type="Proteomes" id="UP001404104">
    <property type="component" value="Unassembled WGS sequence"/>
</dbReference>
<accession>A0ABU9XNS6</accession>
<organism evidence="3 4">
    <name type="scientific">Sphingomonas qilianensis</name>
    <dbReference type="NCBI Taxonomy" id="1736690"/>
    <lineage>
        <taxon>Bacteria</taxon>
        <taxon>Pseudomonadati</taxon>
        <taxon>Pseudomonadota</taxon>
        <taxon>Alphaproteobacteria</taxon>
        <taxon>Sphingomonadales</taxon>
        <taxon>Sphingomonadaceae</taxon>
        <taxon>Sphingomonas</taxon>
    </lineage>
</organism>
<dbReference type="RefSeq" id="WP_345862961.1">
    <property type="nucleotide sequence ID" value="NZ_JBDIMF010000001.1"/>
</dbReference>
<evidence type="ECO:0000256" key="1">
    <source>
        <dbReference type="SAM" id="SignalP"/>
    </source>
</evidence>